<feature type="compositionally biased region" description="Low complexity" evidence="1">
    <location>
        <begin position="39"/>
        <end position="51"/>
    </location>
</feature>
<evidence type="ECO:0000313" key="2">
    <source>
        <dbReference type="EMBL" id="CAA9481212.1"/>
    </source>
</evidence>
<accession>A0A6J4RXG9</accession>
<name>A0A6J4RXG9_9ACTN</name>
<dbReference type="AlphaFoldDB" id="A0A6J4RXG9"/>
<feature type="region of interest" description="Disordered" evidence="1">
    <location>
        <begin position="1"/>
        <end position="51"/>
    </location>
</feature>
<feature type="non-terminal residue" evidence="2">
    <location>
        <position position="51"/>
    </location>
</feature>
<dbReference type="EMBL" id="CADCVR010000024">
    <property type="protein sequence ID" value="CAA9481212.1"/>
    <property type="molecule type" value="Genomic_DNA"/>
</dbReference>
<organism evidence="2">
    <name type="scientific">uncultured Solirubrobacteraceae bacterium</name>
    <dbReference type="NCBI Taxonomy" id="1162706"/>
    <lineage>
        <taxon>Bacteria</taxon>
        <taxon>Bacillati</taxon>
        <taxon>Actinomycetota</taxon>
        <taxon>Thermoleophilia</taxon>
        <taxon>Solirubrobacterales</taxon>
        <taxon>Solirubrobacteraceae</taxon>
        <taxon>environmental samples</taxon>
    </lineage>
</organism>
<feature type="non-terminal residue" evidence="2">
    <location>
        <position position="1"/>
    </location>
</feature>
<sequence length="51" mass="5305">WMALQASRARSTVASSTSARSTGNRLGRMARRSRPSCDASATARSSATSSS</sequence>
<evidence type="ECO:0000256" key="1">
    <source>
        <dbReference type="SAM" id="MobiDB-lite"/>
    </source>
</evidence>
<proteinExistence type="predicted"/>
<feature type="compositionally biased region" description="Low complexity" evidence="1">
    <location>
        <begin position="1"/>
        <end position="22"/>
    </location>
</feature>
<gene>
    <name evidence="2" type="ORF">AVDCRST_MAG53-709</name>
</gene>
<protein>
    <submittedName>
        <fullName evidence="2">Uncharacterized protein</fullName>
    </submittedName>
</protein>
<reference evidence="2" key="1">
    <citation type="submission" date="2020-02" db="EMBL/GenBank/DDBJ databases">
        <authorList>
            <person name="Meier V. D."/>
        </authorList>
    </citation>
    <scope>NUCLEOTIDE SEQUENCE</scope>
    <source>
        <strain evidence="2">AVDCRST_MAG53</strain>
    </source>
</reference>